<name>A0A8S3YGN7_9EUPU</name>
<comment type="subcellular location">
    <subcellularLocation>
        <location evidence="1">Endomembrane system</location>
        <topology evidence="1">Multi-pass membrane protein</topology>
    </subcellularLocation>
</comment>
<feature type="transmembrane region" description="Helical" evidence="7">
    <location>
        <begin position="176"/>
        <end position="201"/>
    </location>
</feature>
<dbReference type="InterPro" id="IPR004687">
    <property type="entry name" value="LAPTM4/5"/>
</dbReference>
<evidence type="ECO:0000256" key="3">
    <source>
        <dbReference type="ARBA" id="ARBA00022448"/>
    </source>
</evidence>
<evidence type="ECO:0000256" key="2">
    <source>
        <dbReference type="ARBA" id="ARBA00010076"/>
    </source>
</evidence>
<gene>
    <name evidence="8" type="ORF">CUNI_LOCUS1116</name>
</gene>
<organism evidence="8 9">
    <name type="scientific">Candidula unifasciata</name>
    <dbReference type="NCBI Taxonomy" id="100452"/>
    <lineage>
        <taxon>Eukaryota</taxon>
        <taxon>Metazoa</taxon>
        <taxon>Spiralia</taxon>
        <taxon>Lophotrochozoa</taxon>
        <taxon>Mollusca</taxon>
        <taxon>Gastropoda</taxon>
        <taxon>Heterobranchia</taxon>
        <taxon>Euthyneura</taxon>
        <taxon>Panpulmonata</taxon>
        <taxon>Eupulmonata</taxon>
        <taxon>Stylommatophora</taxon>
        <taxon>Helicina</taxon>
        <taxon>Helicoidea</taxon>
        <taxon>Geomitridae</taxon>
        <taxon>Candidula</taxon>
    </lineage>
</organism>
<dbReference type="PANTHER" id="PTHR12479">
    <property type="entry name" value="LYSOSOMAL-ASSOCIATED TRANSMEMBRANE PROTEIN"/>
    <property type="match status" value="1"/>
</dbReference>
<evidence type="ECO:0000256" key="4">
    <source>
        <dbReference type="ARBA" id="ARBA00022692"/>
    </source>
</evidence>
<reference evidence="8" key="1">
    <citation type="submission" date="2021-04" db="EMBL/GenBank/DDBJ databases">
        <authorList>
            <consortium name="Molecular Ecology Group"/>
        </authorList>
    </citation>
    <scope>NUCLEOTIDE SEQUENCE</scope>
</reference>
<evidence type="ECO:0000256" key="6">
    <source>
        <dbReference type="ARBA" id="ARBA00023136"/>
    </source>
</evidence>
<dbReference type="Proteomes" id="UP000678393">
    <property type="component" value="Unassembled WGS sequence"/>
</dbReference>
<evidence type="ECO:0000313" key="9">
    <source>
        <dbReference type="Proteomes" id="UP000678393"/>
    </source>
</evidence>
<evidence type="ECO:0000256" key="7">
    <source>
        <dbReference type="SAM" id="Phobius"/>
    </source>
</evidence>
<dbReference type="OrthoDB" id="10002163at2759"/>
<keyword evidence="5 7" id="KW-1133">Transmembrane helix</keyword>
<feature type="transmembrane region" description="Helical" evidence="7">
    <location>
        <begin position="94"/>
        <end position="116"/>
    </location>
</feature>
<keyword evidence="9" id="KW-1185">Reference proteome</keyword>
<accession>A0A8S3YGN7</accession>
<evidence type="ECO:0000256" key="5">
    <source>
        <dbReference type="ARBA" id="ARBA00022989"/>
    </source>
</evidence>
<comment type="similarity">
    <text evidence="2">Belongs to the LAPTM4/LAPTM5 transporter family.</text>
</comment>
<dbReference type="GO" id="GO:0005765">
    <property type="term" value="C:lysosomal membrane"/>
    <property type="evidence" value="ECO:0007669"/>
    <property type="project" value="TreeGrafter"/>
</dbReference>
<protein>
    <recommendedName>
        <fullName evidence="10">Lysosomal-associated transmembrane protein 4A</fullName>
    </recommendedName>
</protein>
<comment type="caution">
    <text evidence="8">The sequence shown here is derived from an EMBL/GenBank/DDBJ whole genome shotgun (WGS) entry which is preliminary data.</text>
</comment>
<dbReference type="AlphaFoldDB" id="A0A8S3YGN7"/>
<keyword evidence="6 7" id="KW-0472">Membrane</keyword>
<dbReference type="InterPro" id="IPR051115">
    <property type="entry name" value="LAPTM_transporter"/>
</dbReference>
<evidence type="ECO:0000256" key="1">
    <source>
        <dbReference type="ARBA" id="ARBA00004127"/>
    </source>
</evidence>
<proteinExistence type="inferred from homology"/>
<evidence type="ECO:0008006" key="10">
    <source>
        <dbReference type="Google" id="ProtNLM"/>
    </source>
</evidence>
<feature type="transmembrane region" description="Helical" evidence="7">
    <location>
        <begin position="28"/>
        <end position="50"/>
    </location>
</feature>
<evidence type="ECO:0000313" key="8">
    <source>
        <dbReference type="EMBL" id="CAG5115558.1"/>
    </source>
</evidence>
<keyword evidence="3" id="KW-0813">Transport</keyword>
<dbReference type="PANTHER" id="PTHR12479:SF10">
    <property type="entry name" value="LYSOSOMAL-ASSOCIATED TRANSMEMBRANE PROTEIN"/>
    <property type="match status" value="1"/>
</dbReference>
<keyword evidence="4 7" id="KW-0812">Transmembrane</keyword>
<sequence length="252" mass="28310">MKQTQHLPGVNPRAFQCCFCCHVKTGTLLYGIINVFGDLLLLGLLIFVAIHPDVLAPQTQQKYDGIVLVQTENGSFFQSFGYELYKQHISKDNLTLMVGVTLVCFVSALALAYGVVRNVASYLMPFFCMQVFDFCLSCLVAVGCFTYAPNIKHWIHDQGLESYPGMDRILSLDSDYLLLLCVAVVVLVLSSKAYLICMVWSCYKYIQLYVAARSVNRDYSANADVEIFLPPCYEEAIKVPGHYTEPPAYSRE</sequence>
<dbReference type="GO" id="GO:0012505">
    <property type="term" value="C:endomembrane system"/>
    <property type="evidence" value="ECO:0007669"/>
    <property type="project" value="UniProtKB-SubCell"/>
</dbReference>
<dbReference type="EMBL" id="CAJHNH020000131">
    <property type="protein sequence ID" value="CAG5115558.1"/>
    <property type="molecule type" value="Genomic_DNA"/>
</dbReference>
<dbReference type="Pfam" id="PF03821">
    <property type="entry name" value="Mtp"/>
    <property type="match status" value="2"/>
</dbReference>
<feature type="transmembrane region" description="Helical" evidence="7">
    <location>
        <begin position="122"/>
        <end position="148"/>
    </location>
</feature>